<evidence type="ECO:0000313" key="1">
    <source>
        <dbReference type="EMBL" id="KAH7906926.1"/>
    </source>
</evidence>
<protein>
    <submittedName>
        <fullName evidence="1">Uncharacterized protein</fullName>
    </submittedName>
</protein>
<reference evidence="1" key="1">
    <citation type="journal article" date="2021" name="New Phytol.">
        <title>Evolutionary innovations through gain and loss of genes in the ectomycorrhizal Boletales.</title>
        <authorList>
            <person name="Wu G."/>
            <person name="Miyauchi S."/>
            <person name="Morin E."/>
            <person name="Kuo A."/>
            <person name="Drula E."/>
            <person name="Varga T."/>
            <person name="Kohler A."/>
            <person name="Feng B."/>
            <person name="Cao Y."/>
            <person name="Lipzen A."/>
            <person name="Daum C."/>
            <person name="Hundley H."/>
            <person name="Pangilinan J."/>
            <person name="Johnson J."/>
            <person name="Barry K."/>
            <person name="LaButti K."/>
            <person name="Ng V."/>
            <person name="Ahrendt S."/>
            <person name="Min B."/>
            <person name="Choi I.G."/>
            <person name="Park H."/>
            <person name="Plett J.M."/>
            <person name="Magnuson J."/>
            <person name="Spatafora J.W."/>
            <person name="Nagy L.G."/>
            <person name="Henrissat B."/>
            <person name="Grigoriev I.V."/>
            <person name="Yang Z.L."/>
            <person name="Xu J."/>
            <person name="Martin F.M."/>
        </authorList>
    </citation>
    <scope>NUCLEOTIDE SEQUENCE</scope>
    <source>
        <strain evidence="1">ATCC 28755</strain>
    </source>
</reference>
<organism evidence="1 2">
    <name type="scientific">Hygrophoropsis aurantiaca</name>
    <dbReference type="NCBI Taxonomy" id="72124"/>
    <lineage>
        <taxon>Eukaryota</taxon>
        <taxon>Fungi</taxon>
        <taxon>Dikarya</taxon>
        <taxon>Basidiomycota</taxon>
        <taxon>Agaricomycotina</taxon>
        <taxon>Agaricomycetes</taxon>
        <taxon>Agaricomycetidae</taxon>
        <taxon>Boletales</taxon>
        <taxon>Coniophorineae</taxon>
        <taxon>Hygrophoropsidaceae</taxon>
        <taxon>Hygrophoropsis</taxon>
    </lineage>
</organism>
<gene>
    <name evidence="1" type="ORF">BJ138DRAFT_564339</name>
</gene>
<comment type="caution">
    <text evidence="1">The sequence shown here is derived from an EMBL/GenBank/DDBJ whole genome shotgun (WGS) entry which is preliminary data.</text>
</comment>
<dbReference type="Proteomes" id="UP000790377">
    <property type="component" value="Unassembled WGS sequence"/>
</dbReference>
<accession>A0ACB8A1C2</accession>
<sequence>MAAGGLVTVGIAMYEAYAVLIGATVSVGVSMAGGSAVTFGAAALAAAGGPVGIAIAVALIIAAVVARFVVMKDAVNDLLFANDSKFKIVFNSEHIENGERAFREDEIPARVDLADGTVAAYPCGVYIYRKYQAGFLGAFGFFGSMFGIRFDAKRGSLTDGFSIGMECPNTALGGRNSIYCTTQSARAASGGASAGGYEEGIATTAHGKLTGRRANPWGNINYGVAFFESTA</sequence>
<name>A0ACB8A1C2_9AGAM</name>
<keyword evidence="2" id="KW-1185">Reference proteome</keyword>
<proteinExistence type="predicted"/>
<dbReference type="EMBL" id="MU267959">
    <property type="protein sequence ID" value="KAH7906926.1"/>
    <property type="molecule type" value="Genomic_DNA"/>
</dbReference>
<evidence type="ECO:0000313" key="2">
    <source>
        <dbReference type="Proteomes" id="UP000790377"/>
    </source>
</evidence>